<keyword evidence="1" id="KW-0805">Transcription regulation</keyword>
<evidence type="ECO:0000259" key="4">
    <source>
        <dbReference type="PROSITE" id="PS50932"/>
    </source>
</evidence>
<evidence type="ECO:0000256" key="3">
    <source>
        <dbReference type="ARBA" id="ARBA00023163"/>
    </source>
</evidence>
<dbReference type="InterPro" id="IPR001387">
    <property type="entry name" value="Cro/C1-type_HTH"/>
</dbReference>
<evidence type="ECO:0000313" key="7">
    <source>
        <dbReference type="Proteomes" id="UP001500002"/>
    </source>
</evidence>
<proteinExistence type="predicted"/>
<dbReference type="CDD" id="cd01574">
    <property type="entry name" value="PBP1_LacI"/>
    <property type="match status" value="1"/>
</dbReference>
<dbReference type="PANTHER" id="PTHR30146:SF109">
    <property type="entry name" value="HTH-TYPE TRANSCRIPTIONAL REGULATOR GALS"/>
    <property type="match status" value="1"/>
</dbReference>
<name>A0ABN2MBC7_9MICO</name>
<dbReference type="InterPro" id="IPR000843">
    <property type="entry name" value="HTH_LacI"/>
</dbReference>
<dbReference type="EMBL" id="BAAANJ010000017">
    <property type="protein sequence ID" value="GAA1818775.1"/>
    <property type="molecule type" value="Genomic_DNA"/>
</dbReference>
<keyword evidence="7" id="KW-1185">Reference proteome</keyword>
<keyword evidence="3" id="KW-0804">Transcription</keyword>
<keyword evidence="2 6" id="KW-0238">DNA-binding</keyword>
<dbReference type="Pfam" id="PF13377">
    <property type="entry name" value="Peripla_BP_3"/>
    <property type="match status" value="1"/>
</dbReference>
<evidence type="ECO:0000256" key="1">
    <source>
        <dbReference type="ARBA" id="ARBA00023015"/>
    </source>
</evidence>
<accession>A0ABN2MBC7</accession>
<dbReference type="Pfam" id="PF00356">
    <property type="entry name" value="LacI"/>
    <property type="match status" value="1"/>
</dbReference>
<protein>
    <submittedName>
        <fullName evidence="6">LacI family DNA-binding transcriptional regulator</fullName>
    </submittedName>
</protein>
<dbReference type="SUPFAM" id="SSF53822">
    <property type="entry name" value="Periplasmic binding protein-like I"/>
    <property type="match status" value="1"/>
</dbReference>
<evidence type="ECO:0000259" key="5">
    <source>
        <dbReference type="PROSITE" id="PS50943"/>
    </source>
</evidence>
<reference evidence="6 7" key="1">
    <citation type="journal article" date="2019" name="Int. J. Syst. Evol. Microbiol.">
        <title>The Global Catalogue of Microorganisms (GCM) 10K type strain sequencing project: providing services to taxonomists for standard genome sequencing and annotation.</title>
        <authorList>
            <consortium name="The Broad Institute Genomics Platform"/>
            <consortium name="The Broad Institute Genome Sequencing Center for Infectious Disease"/>
            <person name="Wu L."/>
            <person name="Ma J."/>
        </authorList>
    </citation>
    <scope>NUCLEOTIDE SEQUENCE [LARGE SCALE GENOMIC DNA]</scope>
    <source>
        <strain evidence="6 7">JCM 14322</strain>
    </source>
</reference>
<dbReference type="Gene3D" id="3.40.50.2300">
    <property type="match status" value="2"/>
</dbReference>
<evidence type="ECO:0000256" key="2">
    <source>
        <dbReference type="ARBA" id="ARBA00023125"/>
    </source>
</evidence>
<dbReference type="SUPFAM" id="SSF47413">
    <property type="entry name" value="lambda repressor-like DNA-binding domains"/>
    <property type="match status" value="1"/>
</dbReference>
<dbReference type="InterPro" id="IPR028082">
    <property type="entry name" value="Peripla_BP_I"/>
</dbReference>
<dbReference type="CDD" id="cd01392">
    <property type="entry name" value="HTH_LacI"/>
    <property type="match status" value="1"/>
</dbReference>
<dbReference type="InterPro" id="IPR010982">
    <property type="entry name" value="Lambda_DNA-bd_dom_sf"/>
</dbReference>
<dbReference type="Proteomes" id="UP001500002">
    <property type="component" value="Unassembled WGS sequence"/>
</dbReference>
<feature type="domain" description="HTH lacI-type" evidence="4">
    <location>
        <begin position="40"/>
        <end position="94"/>
    </location>
</feature>
<dbReference type="InterPro" id="IPR046335">
    <property type="entry name" value="LacI/GalR-like_sensor"/>
</dbReference>
<dbReference type="Gene3D" id="1.10.260.40">
    <property type="entry name" value="lambda repressor-like DNA-binding domains"/>
    <property type="match status" value="1"/>
</dbReference>
<dbReference type="GO" id="GO:0003677">
    <property type="term" value="F:DNA binding"/>
    <property type="evidence" value="ECO:0007669"/>
    <property type="project" value="UniProtKB-KW"/>
</dbReference>
<dbReference type="PROSITE" id="PS50932">
    <property type="entry name" value="HTH_LACI_2"/>
    <property type="match status" value="1"/>
</dbReference>
<dbReference type="SMART" id="SM00354">
    <property type="entry name" value="HTH_LACI"/>
    <property type="match status" value="1"/>
</dbReference>
<dbReference type="PROSITE" id="PS50943">
    <property type="entry name" value="HTH_CROC1"/>
    <property type="match status" value="1"/>
</dbReference>
<organism evidence="6 7">
    <name type="scientific">Agromyces neolithicus</name>
    <dbReference type="NCBI Taxonomy" id="269420"/>
    <lineage>
        <taxon>Bacteria</taxon>
        <taxon>Bacillati</taxon>
        <taxon>Actinomycetota</taxon>
        <taxon>Actinomycetes</taxon>
        <taxon>Micrococcales</taxon>
        <taxon>Microbacteriaceae</taxon>
        <taxon>Agromyces</taxon>
    </lineage>
</organism>
<feature type="domain" description="HTH cro/C1-type" evidence="5">
    <location>
        <begin position="41"/>
        <end position="77"/>
    </location>
</feature>
<dbReference type="PANTHER" id="PTHR30146">
    <property type="entry name" value="LACI-RELATED TRANSCRIPTIONAL REPRESSOR"/>
    <property type="match status" value="1"/>
</dbReference>
<gene>
    <name evidence="6" type="ORF">GCM10009749_31260</name>
</gene>
<evidence type="ECO:0000313" key="6">
    <source>
        <dbReference type="EMBL" id="GAA1818775.1"/>
    </source>
</evidence>
<comment type="caution">
    <text evidence="6">The sequence shown here is derived from an EMBL/GenBank/DDBJ whole genome shotgun (WGS) entry which is preliminary data.</text>
</comment>
<sequence length="374" mass="39993">MFAFTFSLSHDAPTAPFPARQVSVHYHGWMPRRHNQSQSPSQVDVARAAGVSTQTVSRVISGQANVRPETARRVLAAVDELGYRVHAAAASLASGRTRILGVIEVSTARYSTSAINVGIETVASEEGYTVTTASVSDHASPDSFLDAFDRLERQGAEGVILLAPVTFLDNAMGARTERTPTVLMHHLTSGVGTDTVVDQSSIARLATEHLLSLGHRTVWHVSGDDYWLESRVRRQTWEQVLIEHGVTPPPVIPADWTPESGYRAGRTIAAIPDATAVFVSSDEMAFGVIRALHEAGRTVPDDVSVVSVDDIALAAYAAPALTTVRQPFEAVGRAAATRVIDLIEQREPSPIEPISAELIVRASTAPPGSAGTAR</sequence>